<feature type="chain" id="PRO_5039385572" evidence="2">
    <location>
        <begin position="21"/>
        <end position="366"/>
    </location>
</feature>
<dbReference type="STRING" id="1122184.SAMN02745176_02713"/>
<dbReference type="InterPro" id="IPR002491">
    <property type="entry name" value="ABC_transptr_periplasmic_BD"/>
</dbReference>
<dbReference type="GO" id="GO:0071281">
    <property type="term" value="P:cellular response to iron ion"/>
    <property type="evidence" value="ECO:0007669"/>
    <property type="project" value="TreeGrafter"/>
</dbReference>
<evidence type="ECO:0000313" key="5">
    <source>
        <dbReference type="Proteomes" id="UP000184442"/>
    </source>
</evidence>
<dbReference type="AlphaFoldDB" id="A0A1M6H9X8"/>
<keyword evidence="2" id="KW-0732">Signal</keyword>
<proteinExistence type="inferred from homology"/>
<dbReference type="PROSITE" id="PS51257">
    <property type="entry name" value="PROKAR_LIPOPROTEIN"/>
    <property type="match status" value="1"/>
</dbReference>
<evidence type="ECO:0000313" key="4">
    <source>
        <dbReference type="EMBL" id="SHJ18899.1"/>
    </source>
</evidence>
<dbReference type="PANTHER" id="PTHR30535">
    <property type="entry name" value="VITAMIN B12-BINDING PROTEIN"/>
    <property type="match status" value="1"/>
</dbReference>
<evidence type="ECO:0000256" key="2">
    <source>
        <dbReference type="SAM" id="SignalP"/>
    </source>
</evidence>
<dbReference type="RefSeq" id="WP_073026709.1">
    <property type="nucleotide sequence ID" value="NZ_FQZS01000019.1"/>
</dbReference>
<accession>A0A1M6H9X8</accession>
<dbReference type="SUPFAM" id="SSF53807">
    <property type="entry name" value="Helical backbone' metal receptor"/>
    <property type="match status" value="1"/>
</dbReference>
<feature type="signal peptide" evidence="2">
    <location>
        <begin position="1"/>
        <end position="20"/>
    </location>
</feature>
<gene>
    <name evidence="4" type="ORF">SAMN02745176_02713</name>
</gene>
<dbReference type="Gene3D" id="3.40.50.1980">
    <property type="entry name" value="Nitrogenase molybdenum iron protein domain"/>
    <property type="match status" value="2"/>
</dbReference>
<dbReference type="EMBL" id="FQZS01000019">
    <property type="protein sequence ID" value="SHJ18899.1"/>
    <property type="molecule type" value="Genomic_DNA"/>
</dbReference>
<comment type="similarity">
    <text evidence="1">Belongs to the bacterial solute-binding protein 8 family.</text>
</comment>
<evidence type="ECO:0000256" key="1">
    <source>
        <dbReference type="ARBA" id="ARBA00008814"/>
    </source>
</evidence>
<name>A0A1M6H9X8_9FIRM</name>
<organism evidence="4 5">
    <name type="scientific">Lutispora thermophila DSM 19022</name>
    <dbReference type="NCBI Taxonomy" id="1122184"/>
    <lineage>
        <taxon>Bacteria</taxon>
        <taxon>Bacillati</taxon>
        <taxon>Bacillota</taxon>
        <taxon>Clostridia</taxon>
        <taxon>Lutisporales</taxon>
        <taxon>Lutisporaceae</taxon>
        <taxon>Lutispora</taxon>
    </lineage>
</organism>
<reference evidence="4 5" key="1">
    <citation type="submission" date="2016-11" db="EMBL/GenBank/DDBJ databases">
        <authorList>
            <person name="Jaros S."/>
            <person name="Januszkiewicz K."/>
            <person name="Wedrychowicz H."/>
        </authorList>
    </citation>
    <scope>NUCLEOTIDE SEQUENCE [LARGE SCALE GENOMIC DNA]</scope>
    <source>
        <strain evidence="4 5">DSM 19022</strain>
    </source>
</reference>
<dbReference type="Proteomes" id="UP000184442">
    <property type="component" value="Unassembled WGS sequence"/>
</dbReference>
<dbReference type="Pfam" id="PF01497">
    <property type="entry name" value="Peripla_BP_2"/>
    <property type="match status" value="1"/>
</dbReference>
<sequence>MFKKLTMVIFVLLLSIAVLTACGSKSTNVPKNENDNETQAPESAIQPEDELQAIKAELLKAADEVVVTEDEVIFKDDSRREVITIKKKPQKVAVLYGSHACLYTEAGGKVSVGIGGASAEALYEKQIGRNIMKDEGVVTIATSSSGKSWNVEAILAEKPDLIICSTAMSGYSTISKPAEAVNIPVIAITYNGVSDYLKWFKVFCNINEKPELWDSVAAKVANEIANIQLKAKKANKNPKVMALTAGKNGFSALLSNSDTGAIIKDLYGINLADISGSSATSVDINLEDIYTANPELVFIRNSATDRETAETLEKLVKDNPIWESLEAVKNGRVYILPQELFWYRPNHRYAESYKMMAEWLYPDIEF</sequence>
<keyword evidence="5" id="KW-1185">Reference proteome</keyword>
<evidence type="ECO:0000259" key="3">
    <source>
        <dbReference type="PROSITE" id="PS50983"/>
    </source>
</evidence>
<dbReference type="PANTHER" id="PTHR30535:SF34">
    <property type="entry name" value="MOLYBDATE-BINDING PROTEIN MOLA"/>
    <property type="match status" value="1"/>
</dbReference>
<dbReference type="InterPro" id="IPR050902">
    <property type="entry name" value="ABC_Transporter_SBP"/>
</dbReference>
<protein>
    <submittedName>
        <fullName evidence="4">Substrate-binding protein</fullName>
    </submittedName>
</protein>
<dbReference type="PROSITE" id="PS50983">
    <property type="entry name" value="FE_B12_PBP"/>
    <property type="match status" value="1"/>
</dbReference>
<feature type="domain" description="Fe/B12 periplasmic-binding" evidence="3">
    <location>
        <begin position="91"/>
        <end position="364"/>
    </location>
</feature>